<organism evidence="1 2">
    <name type="scientific">Flavobacterium fryxellicola</name>
    <dbReference type="NCBI Taxonomy" id="249352"/>
    <lineage>
        <taxon>Bacteria</taxon>
        <taxon>Pseudomonadati</taxon>
        <taxon>Bacteroidota</taxon>
        <taxon>Flavobacteriia</taxon>
        <taxon>Flavobacteriales</taxon>
        <taxon>Flavobacteriaceae</taxon>
        <taxon>Flavobacterium</taxon>
    </lineage>
</organism>
<evidence type="ECO:0000313" key="2">
    <source>
        <dbReference type="Proteomes" id="UP000077164"/>
    </source>
</evidence>
<reference evidence="1 2" key="1">
    <citation type="submission" date="2016-03" db="EMBL/GenBank/DDBJ databases">
        <title>Draft genome sequence of Flavobacterium fryxellicola DSM 16209.</title>
        <authorList>
            <person name="Shin S.-K."/>
            <person name="Yi H."/>
        </authorList>
    </citation>
    <scope>NUCLEOTIDE SEQUENCE [LARGE SCALE GENOMIC DNA]</scope>
    <source>
        <strain evidence="1 2">DSM 16209</strain>
    </source>
</reference>
<evidence type="ECO:0000313" key="1">
    <source>
        <dbReference type="EMBL" id="OAB25907.1"/>
    </source>
</evidence>
<gene>
    <name evidence="1" type="ORF">FBFR_13950</name>
</gene>
<protein>
    <submittedName>
        <fullName evidence="1">Uncharacterized protein</fullName>
    </submittedName>
</protein>
<dbReference type="Proteomes" id="UP000077164">
    <property type="component" value="Unassembled WGS sequence"/>
</dbReference>
<proteinExistence type="predicted"/>
<dbReference type="EMBL" id="LVJE01000040">
    <property type="protein sequence ID" value="OAB25907.1"/>
    <property type="molecule type" value="Genomic_DNA"/>
</dbReference>
<name>A0A167UY62_9FLAO</name>
<keyword evidence="2" id="KW-1185">Reference proteome</keyword>
<accession>A0A167UY62</accession>
<dbReference type="AlphaFoldDB" id="A0A167UY62"/>
<comment type="caution">
    <text evidence="1">The sequence shown here is derived from an EMBL/GenBank/DDBJ whole genome shotgun (WGS) entry which is preliminary data.</text>
</comment>
<dbReference type="RefSeq" id="WP_066082389.1">
    <property type="nucleotide sequence ID" value="NZ_FRDK01000028.1"/>
</dbReference>
<sequence>MQNLYNKIIWLLLPKVIVKYSELIIYKKEEQILHLYLKEINSIPLRGNQEYLHIARRRWLNENTGKVVF</sequence>